<evidence type="ECO:0000313" key="2">
    <source>
        <dbReference type="EMBL" id="MCG2673068.1"/>
    </source>
</evidence>
<dbReference type="Proteomes" id="UP001139054">
    <property type="component" value="Unassembled WGS sequence"/>
</dbReference>
<comment type="caution">
    <text evidence="1">The sequence shown here is derived from an EMBL/GenBank/DDBJ whole genome shotgun (WGS) entry which is preliminary data.</text>
</comment>
<protein>
    <submittedName>
        <fullName evidence="1">Uncharacterized protein</fullName>
    </submittedName>
</protein>
<evidence type="ECO:0000313" key="1">
    <source>
        <dbReference type="EMBL" id="MCG2632896.1"/>
    </source>
</evidence>
<dbReference type="EMBL" id="JAKLTY010000052">
    <property type="protein sequence ID" value="MCG2632896.1"/>
    <property type="molecule type" value="Genomic_DNA"/>
</dbReference>
<dbReference type="AlphaFoldDB" id="A0A9X1UCW4"/>
<sequence>MRVPLCGAIVGLEDGGLVDAENSSVSMIWQADSVKRAGPVRVIATRLAWPCLGLLVATKMCVAGVLSPADLKRVEDLRPMFAGLMADLVQTSKRTDIPAVDADCVKATVQNLVEISQELSSYEYLITIEKELTNVGENDPTRDVVKFAIEQSANILSSQRKKIAQLPDQCTRSAVAVAKSQQALQVVDATTGILSSIRSRL</sequence>
<gene>
    <name evidence="2" type="ORF">L6637_39835</name>
    <name evidence="1" type="ORF">L6654_40640</name>
</gene>
<evidence type="ECO:0000313" key="3">
    <source>
        <dbReference type="Proteomes" id="UP001139012"/>
    </source>
</evidence>
<name>A0A9X1UCW4_9BRAD</name>
<reference evidence="1" key="1">
    <citation type="submission" date="2022-01" db="EMBL/GenBank/DDBJ databases">
        <title>Genome sequnece data of strain Bradyrhizobium sp. nov.</title>
        <authorList>
            <person name="Zhang J."/>
        </authorList>
    </citation>
    <scope>NUCLEOTIDE SEQUENCE</scope>
    <source>
        <strain evidence="2">WYCCWR 12774</strain>
        <strain evidence="1">WYCCWR 13023</strain>
    </source>
</reference>
<accession>A0A9X1UCW4</accession>
<organism evidence="1 4">
    <name type="scientific">Bradyrhizobium zhengyangense</name>
    <dbReference type="NCBI Taxonomy" id="2911009"/>
    <lineage>
        <taxon>Bacteria</taxon>
        <taxon>Pseudomonadati</taxon>
        <taxon>Pseudomonadota</taxon>
        <taxon>Alphaproteobacteria</taxon>
        <taxon>Hyphomicrobiales</taxon>
        <taxon>Nitrobacteraceae</taxon>
        <taxon>Bradyrhizobium</taxon>
    </lineage>
</organism>
<dbReference type="EMBL" id="JAKLUA010000032">
    <property type="protein sequence ID" value="MCG2673068.1"/>
    <property type="molecule type" value="Genomic_DNA"/>
</dbReference>
<evidence type="ECO:0000313" key="4">
    <source>
        <dbReference type="Proteomes" id="UP001139054"/>
    </source>
</evidence>
<dbReference type="Proteomes" id="UP001139012">
    <property type="component" value="Unassembled WGS sequence"/>
</dbReference>
<dbReference type="RefSeq" id="WP_237874154.1">
    <property type="nucleotide sequence ID" value="NZ_JAKLTY010000052.1"/>
</dbReference>
<proteinExistence type="predicted"/>
<keyword evidence="3" id="KW-1185">Reference proteome</keyword>